<dbReference type="Proteomes" id="UP000255515">
    <property type="component" value="Unassembled WGS sequence"/>
</dbReference>
<feature type="transmembrane region" description="Helical" evidence="1">
    <location>
        <begin position="92"/>
        <end position="112"/>
    </location>
</feature>
<proteinExistence type="predicted"/>
<evidence type="ECO:0000313" key="3">
    <source>
        <dbReference type="Proteomes" id="UP000255515"/>
    </source>
</evidence>
<evidence type="ECO:0000313" key="2">
    <source>
        <dbReference type="EMBL" id="SSZ55830.1"/>
    </source>
</evidence>
<keyword evidence="1" id="KW-1133">Transmembrane helix</keyword>
<organism evidence="2 3">
    <name type="scientific">Bergeyella zoohelcum</name>
    <dbReference type="NCBI Taxonomy" id="1015"/>
    <lineage>
        <taxon>Bacteria</taxon>
        <taxon>Pseudomonadati</taxon>
        <taxon>Bacteroidota</taxon>
        <taxon>Flavobacteriia</taxon>
        <taxon>Flavobacteriales</taxon>
        <taxon>Weeksellaceae</taxon>
        <taxon>Bergeyella</taxon>
    </lineage>
</organism>
<protein>
    <recommendedName>
        <fullName evidence="4">Beta-carotene 15,15'-monooxygenase</fullName>
    </recommendedName>
</protein>
<dbReference type="AlphaFoldDB" id="A0A376C164"/>
<feature type="transmembrane region" description="Helical" evidence="1">
    <location>
        <begin position="41"/>
        <end position="62"/>
    </location>
</feature>
<dbReference type="RefSeq" id="WP_002688849.1">
    <property type="nucleotide sequence ID" value="NZ_UFTJ01000002.1"/>
</dbReference>
<feature type="transmembrane region" description="Helical" evidence="1">
    <location>
        <begin position="139"/>
        <end position="160"/>
    </location>
</feature>
<dbReference type="EMBL" id="UFTJ01000002">
    <property type="protein sequence ID" value="SSZ55830.1"/>
    <property type="molecule type" value="Genomic_DNA"/>
</dbReference>
<feature type="transmembrane region" description="Helical" evidence="1">
    <location>
        <begin position="172"/>
        <end position="195"/>
    </location>
</feature>
<accession>A0A376C164</accession>
<gene>
    <name evidence="2" type="ORF">NCTC11661_01229</name>
</gene>
<reference evidence="2 3" key="1">
    <citation type="submission" date="2018-06" db="EMBL/GenBank/DDBJ databases">
        <authorList>
            <consortium name="Pathogen Informatics"/>
            <person name="Doyle S."/>
        </authorList>
    </citation>
    <scope>NUCLEOTIDE SEQUENCE [LARGE SCALE GENOMIC DNA]</scope>
    <source>
        <strain evidence="2 3">NCTC11661</strain>
    </source>
</reference>
<sequence length="227" mass="26566">MPEFNFDQYKSAWKEQDIPRKYSEGQILDVLNHRSKNNVKYILWIGVLEFALFLGLIVFYLITGEKDDFSDLFKALGIRKSDEYQKSFEQSYFLLKVVSLLLTGTFVVLFYLKYKAIKVESQLTAFIQQLLRFRKTVQLFVWLNIGMVCLFMLGGTWLLYDAIKSESMGGQTVFALLIASVIAIIFSLLLAWIYYRIVYGILLRKLTKHLKNLQEMEKTLEENMEKG</sequence>
<keyword evidence="1" id="KW-0472">Membrane</keyword>
<name>A0A376C164_9FLAO</name>
<evidence type="ECO:0008006" key="4">
    <source>
        <dbReference type="Google" id="ProtNLM"/>
    </source>
</evidence>
<keyword evidence="1" id="KW-0812">Transmembrane</keyword>
<evidence type="ECO:0000256" key="1">
    <source>
        <dbReference type="SAM" id="Phobius"/>
    </source>
</evidence>